<comment type="caution">
    <text evidence="8">The sequence shown here is derived from an EMBL/GenBank/DDBJ whole genome shotgun (WGS) entry which is preliminary data.</text>
</comment>
<dbReference type="PANTHER" id="PTHR48039:SF5">
    <property type="entry name" value="RNA-BINDING PROTEIN 28"/>
    <property type="match status" value="1"/>
</dbReference>
<dbReference type="PROSITE" id="PS50102">
    <property type="entry name" value="RRM"/>
    <property type="match status" value="4"/>
</dbReference>
<dbReference type="Proteomes" id="UP000053317">
    <property type="component" value="Unassembled WGS sequence"/>
</dbReference>
<keyword evidence="4" id="KW-0539">Nucleus</keyword>
<dbReference type="InterPro" id="IPR000504">
    <property type="entry name" value="RRM_dom"/>
</dbReference>
<comment type="subcellular location">
    <subcellularLocation>
        <location evidence="1">Nucleus</location>
    </subcellularLocation>
</comment>
<evidence type="ECO:0000256" key="5">
    <source>
        <dbReference type="PROSITE-ProRule" id="PRU00176"/>
    </source>
</evidence>
<feature type="compositionally biased region" description="Basic residues" evidence="6">
    <location>
        <begin position="727"/>
        <end position="748"/>
    </location>
</feature>
<dbReference type="AlphaFoldDB" id="A0A0G2EQN9"/>
<evidence type="ECO:0000256" key="2">
    <source>
        <dbReference type="ARBA" id="ARBA00022737"/>
    </source>
</evidence>
<dbReference type="InterPro" id="IPR034809">
    <property type="entry name" value="Nop4_RRM4"/>
</dbReference>
<dbReference type="CDD" id="cd12676">
    <property type="entry name" value="RRM3_Nop4p"/>
    <property type="match status" value="1"/>
</dbReference>
<dbReference type="SMART" id="SM00361">
    <property type="entry name" value="RRM_1"/>
    <property type="match status" value="2"/>
</dbReference>
<dbReference type="Pfam" id="PF00076">
    <property type="entry name" value="RRM_1"/>
    <property type="match status" value="3"/>
</dbReference>
<evidence type="ECO:0000313" key="9">
    <source>
        <dbReference type="Proteomes" id="UP000053317"/>
    </source>
</evidence>
<dbReference type="OrthoDB" id="267048at2759"/>
<dbReference type="FunFam" id="3.30.70.330:FF:000406">
    <property type="entry name" value="Related to Nucleolar protein NOP4"/>
    <property type="match status" value="1"/>
</dbReference>
<reference evidence="8 9" key="1">
    <citation type="submission" date="2015-05" db="EMBL/GenBank/DDBJ databases">
        <title>Distinctive expansion of gene families associated with plant cell wall degradation and secondary metabolism in the genomes of grapevine trunk pathogens.</title>
        <authorList>
            <person name="Lawrence D.P."/>
            <person name="Travadon R."/>
            <person name="Rolshausen P.E."/>
            <person name="Baumgartner K."/>
        </authorList>
    </citation>
    <scope>NUCLEOTIDE SEQUENCE [LARGE SCALE GENOMIC DNA]</scope>
    <source>
        <strain evidence="8">UCRPC4</strain>
    </source>
</reference>
<dbReference type="InterPro" id="IPR035979">
    <property type="entry name" value="RBD_domain_sf"/>
</dbReference>
<dbReference type="EMBL" id="LCWF01000049">
    <property type="protein sequence ID" value="KKY25102.1"/>
    <property type="molecule type" value="Genomic_DNA"/>
</dbReference>
<dbReference type="GO" id="GO:0005730">
    <property type="term" value="C:nucleolus"/>
    <property type="evidence" value="ECO:0007669"/>
    <property type="project" value="TreeGrafter"/>
</dbReference>
<dbReference type="InterPro" id="IPR003954">
    <property type="entry name" value="RRM_euk-type"/>
</dbReference>
<dbReference type="InterPro" id="IPR012677">
    <property type="entry name" value="Nucleotide-bd_a/b_plait_sf"/>
</dbReference>
<feature type="region of interest" description="Disordered" evidence="6">
    <location>
        <begin position="239"/>
        <end position="287"/>
    </location>
</feature>
<feature type="domain" description="RRM" evidence="7">
    <location>
        <begin position="155"/>
        <end position="233"/>
    </location>
</feature>
<feature type="compositionally biased region" description="Basic and acidic residues" evidence="6">
    <location>
        <begin position="139"/>
        <end position="149"/>
    </location>
</feature>
<protein>
    <submittedName>
        <fullName evidence="8">Putative ribosome biogenesis</fullName>
    </submittedName>
</protein>
<dbReference type="PANTHER" id="PTHR48039">
    <property type="entry name" value="RNA-BINDING MOTIF PROTEIN 14B"/>
    <property type="match status" value="1"/>
</dbReference>
<evidence type="ECO:0000256" key="6">
    <source>
        <dbReference type="SAM" id="MobiDB-lite"/>
    </source>
</evidence>
<feature type="domain" description="RRM" evidence="7">
    <location>
        <begin position="504"/>
        <end position="642"/>
    </location>
</feature>
<keyword evidence="2" id="KW-0677">Repeat</keyword>
<sequence length="748" mass="83407">MAEVTKKRRLSAEGDYEPLVKIDSVQVPAKQNANEDKKDQRRSLFVRSLPTSFTTEQLAEHFSRSYPIKHATIIQDPTTKVSKGYGFVTFADPEDAQQAIAEFNGSRVEGRKIKVELAQSRHRDLAGEGGKSVPSAEALKQKAERESNKADAQPPKLIIRNLPWTIKEPEDLSNLFRSYGKVKSAVIPKKGPRAQSGFGFVVIRGRKNAERALEGVNGKEVDGRTLAVDWAVDKETWEKLQKSEEQVGAAEDVDGPENPELAGEDPDAESSDNASKEYEWEDDASDADLVDNDAELSELEEVAGFDEEKPADTEEDDSANSSTIFLRNLPFTTDDDALYEHFTSFGPVRYARVVYDPETERSRGTGFVCFYKEETAKECVVNAPKPVSADQPANTKTKGDKPISVLQNEAADPSGRYTIDGRVLQVSRALRKEVADRKEAEGSDRRIARDRDKRRLFLLSEGTIFPGSALYNKLGPTEISMRAASAKQRQNLIKSNPSLHLSLTRLSVRNLPRSVTSKDLKALAREAVVGFATDVKNKLREPLSKEEIVRGAEEMKESERQRKLHGKGIVKQAKIVFESSEGSKIGEKTGAGRSRGYGFIEYYNHRNALMGLRWLNGHPVKSTGSAGKEERQKRLIVEFAIENSQVVKRRQEIEEKARKGEVKQGRFAPKATGDWKNGKENGVQKGDRNNKRKRSDSRVSKEEGTPTKKGKKESGSETVVPDEQNKIAKRNRIIAKKRQARKARGKGK</sequence>
<dbReference type="CDD" id="cd12677">
    <property type="entry name" value="RRM4_Nop4p"/>
    <property type="match status" value="1"/>
</dbReference>
<evidence type="ECO:0000256" key="4">
    <source>
        <dbReference type="ARBA" id="ARBA00023242"/>
    </source>
</evidence>
<proteinExistence type="predicted"/>
<feature type="domain" description="RRM" evidence="7">
    <location>
        <begin position="322"/>
        <end position="431"/>
    </location>
</feature>
<evidence type="ECO:0000259" key="7">
    <source>
        <dbReference type="PROSITE" id="PS50102"/>
    </source>
</evidence>
<organism evidence="8 9">
    <name type="scientific">Phaeomoniella chlamydospora</name>
    <name type="common">Phaeoacremonium chlamydosporum</name>
    <dbReference type="NCBI Taxonomy" id="158046"/>
    <lineage>
        <taxon>Eukaryota</taxon>
        <taxon>Fungi</taxon>
        <taxon>Dikarya</taxon>
        <taxon>Ascomycota</taxon>
        <taxon>Pezizomycotina</taxon>
        <taxon>Eurotiomycetes</taxon>
        <taxon>Chaetothyriomycetidae</taxon>
        <taxon>Phaeomoniellales</taxon>
        <taxon>Phaeomoniellaceae</taxon>
        <taxon>Phaeomoniella</taxon>
    </lineage>
</organism>
<feature type="compositionally biased region" description="Basic and acidic residues" evidence="6">
    <location>
        <begin position="696"/>
        <end position="706"/>
    </location>
</feature>
<dbReference type="SMART" id="SM00360">
    <property type="entry name" value="RRM"/>
    <property type="match status" value="4"/>
</dbReference>
<evidence type="ECO:0000256" key="3">
    <source>
        <dbReference type="ARBA" id="ARBA00022884"/>
    </source>
</evidence>
<name>A0A0G2EQN9_PHACM</name>
<keyword evidence="3 5" id="KW-0694">RNA-binding</keyword>
<dbReference type="InterPro" id="IPR051945">
    <property type="entry name" value="RRM_MRD1_RNA_proc_ribogen"/>
</dbReference>
<gene>
    <name evidence="8" type="ORF">UCRPC4_g02041</name>
</gene>
<keyword evidence="9" id="KW-1185">Reference proteome</keyword>
<feature type="region of interest" description="Disordered" evidence="6">
    <location>
        <begin position="301"/>
        <end position="321"/>
    </location>
</feature>
<feature type="region of interest" description="Disordered" evidence="6">
    <location>
        <begin position="121"/>
        <end position="152"/>
    </location>
</feature>
<dbReference type="GO" id="GO:0003729">
    <property type="term" value="F:mRNA binding"/>
    <property type="evidence" value="ECO:0007669"/>
    <property type="project" value="TreeGrafter"/>
</dbReference>
<feature type="domain" description="RRM" evidence="7">
    <location>
        <begin position="42"/>
        <end position="120"/>
    </location>
</feature>
<dbReference type="Gene3D" id="3.30.70.330">
    <property type="match status" value="4"/>
</dbReference>
<dbReference type="InterPro" id="IPR034808">
    <property type="entry name" value="Nop4p_RRM3"/>
</dbReference>
<feature type="compositionally biased region" description="Acidic residues" evidence="6">
    <location>
        <begin position="251"/>
        <end position="270"/>
    </location>
</feature>
<reference evidence="8 9" key="2">
    <citation type="submission" date="2015-05" db="EMBL/GenBank/DDBJ databases">
        <authorList>
            <person name="Morales-Cruz A."/>
            <person name="Amrine K.C."/>
            <person name="Cantu D."/>
        </authorList>
    </citation>
    <scope>NUCLEOTIDE SEQUENCE [LARGE SCALE GENOMIC DNA]</scope>
    <source>
        <strain evidence="8">UCRPC4</strain>
    </source>
</reference>
<accession>A0A0G2EQN9</accession>
<evidence type="ECO:0000256" key="1">
    <source>
        <dbReference type="ARBA" id="ARBA00004123"/>
    </source>
</evidence>
<feature type="region of interest" description="Disordered" evidence="6">
    <location>
        <begin position="656"/>
        <end position="748"/>
    </location>
</feature>
<dbReference type="SUPFAM" id="SSF54928">
    <property type="entry name" value="RNA-binding domain, RBD"/>
    <property type="match status" value="3"/>
</dbReference>
<evidence type="ECO:0000313" key="8">
    <source>
        <dbReference type="EMBL" id="KKY25102.1"/>
    </source>
</evidence>